<organism evidence="2 3">
    <name type="scientific">Discina gigas</name>
    <dbReference type="NCBI Taxonomy" id="1032678"/>
    <lineage>
        <taxon>Eukaryota</taxon>
        <taxon>Fungi</taxon>
        <taxon>Dikarya</taxon>
        <taxon>Ascomycota</taxon>
        <taxon>Pezizomycotina</taxon>
        <taxon>Pezizomycetes</taxon>
        <taxon>Pezizales</taxon>
        <taxon>Discinaceae</taxon>
        <taxon>Discina</taxon>
    </lineage>
</organism>
<comment type="caution">
    <text evidence="2">The sequence shown here is derived from an EMBL/GenBank/DDBJ whole genome shotgun (WGS) entry which is preliminary data.</text>
</comment>
<evidence type="ECO:0000313" key="2">
    <source>
        <dbReference type="EMBL" id="KAL0637331.1"/>
    </source>
</evidence>
<reference evidence="2 3" key="1">
    <citation type="submission" date="2024-02" db="EMBL/GenBank/DDBJ databases">
        <title>Discinaceae phylogenomics.</title>
        <authorList>
            <person name="Dirks A.C."/>
            <person name="James T.Y."/>
        </authorList>
    </citation>
    <scope>NUCLEOTIDE SEQUENCE [LARGE SCALE GENOMIC DNA]</scope>
    <source>
        <strain evidence="2 3">ACD0624</strain>
    </source>
</reference>
<proteinExistence type="predicted"/>
<dbReference type="SUPFAM" id="SSF52047">
    <property type="entry name" value="RNI-like"/>
    <property type="match status" value="1"/>
</dbReference>
<feature type="compositionally biased region" description="Acidic residues" evidence="1">
    <location>
        <begin position="498"/>
        <end position="518"/>
    </location>
</feature>
<dbReference type="Proteomes" id="UP001447188">
    <property type="component" value="Unassembled WGS sequence"/>
</dbReference>
<evidence type="ECO:0000313" key="3">
    <source>
        <dbReference type="Proteomes" id="UP001447188"/>
    </source>
</evidence>
<evidence type="ECO:0008006" key="4">
    <source>
        <dbReference type="Google" id="ProtNLM"/>
    </source>
</evidence>
<feature type="region of interest" description="Disordered" evidence="1">
    <location>
        <begin position="498"/>
        <end position="519"/>
    </location>
</feature>
<accession>A0ABR3GP15</accession>
<protein>
    <recommendedName>
        <fullName evidence="4">F-box domain-containing protein</fullName>
    </recommendedName>
</protein>
<dbReference type="EMBL" id="JBBBZM010000036">
    <property type="protein sequence ID" value="KAL0637331.1"/>
    <property type="molecule type" value="Genomic_DNA"/>
</dbReference>
<sequence length="532" mass="59846">MKTIDSLPPEIMHLILDPSHFTTPYPTAHLLKDYIKLRLVCQTFSAIITPHIFRHLRIRSSECSLQRLETIAESQRLNKYVKKYSYTLAMSRLPSTPAHDQYLRLAADPAGLQDPGAIRSSRDPTMINIAHWLEQRDFELSNDLHELHVKHLATLPNLISISIEAPSWCGLSDVPHDMVLMAGAGRPWGPVAFRAVLLAMYNRTQAKNVTSLEDLNVAGISEECMLLPPTFVAKAVAGMQGLRHLKFSIRAVRDTTESTTPGWILLIGRLIQSVASLESLDIEVQESQTDLYFRSLVTPFKSKLVPKPESQLPALFWPTLKKLDLSDLIFTESHLLNFITAHRGTLNYLVFNSCHLRTDPHLKETDLTEFDPLASYPLVSYPPVPVNPWIAVFRTIHSHFPPNSPSALSHFGLQELWFDQPKHKRMYDCEMIRWTEYITGALATEPSTTPSGHAAWCADCHDDRDDPDYSESTDTSDDGYFFGTPGFGFGGFWEDDEEDLGDGDINLGDEDVSDDGLEDMPPLGYFTAFGGY</sequence>
<keyword evidence="3" id="KW-1185">Reference proteome</keyword>
<evidence type="ECO:0000256" key="1">
    <source>
        <dbReference type="SAM" id="MobiDB-lite"/>
    </source>
</evidence>
<name>A0ABR3GP15_9PEZI</name>
<gene>
    <name evidence="2" type="ORF">Q9L58_003664</name>
</gene>